<feature type="signal peptide" evidence="1">
    <location>
        <begin position="1"/>
        <end position="22"/>
    </location>
</feature>
<name>A0A8H4JHV0_9HYPO</name>
<dbReference type="Proteomes" id="UP000536711">
    <property type="component" value="Unassembled WGS sequence"/>
</dbReference>
<comment type="caution">
    <text evidence="2">The sequence shown here is derived from an EMBL/GenBank/DDBJ whole genome shotgun (WGS) entry which is preliminary data.</text>
</comment>
<evidence type="ECO:0000313" key="3">
    <source>
        <dbReference type="Proteomes" id="UP000536711"/>
    </source>
</evidence>
<dbReference type="AlphaFoldDB" id="A0A8H4JHV0"/>
<reference evidence="2 3" key="1">
    <citation type="submission" date="2020-01" db="EMBL/GenBank/DDBJ databases">
        <title>Identification and distribution of gene clusters putatively required for synthesis of sphingolipid metabolism inhibitors in phylogenetically diverse species of the filamentous fungus Fusarium.</title>
        <authorList>
            <person name="Kim H.-S."/>
            <person name="Busman M."/>
            <person name="Brown D.W."/>
            <person name="Divon H."/>
            <person name="Uhlig S."/>
            <person name="Proctor R.H."/>
        </authorList>
    </citation>
    <scope>NUCLEOTIDE SEQUENCE [LARGE SCALE GENOMIC DNA]</scope>
    <source>
        <strain evidence="2 3">NRRL 13308</strain>
    </source>
</reference>
<organism evidence="2 3">
    <name type="scientific">Fusarium acutatum</name>
    <dbReference type="NCBI Taxonomy" id="78861"/>
    <lineage>
        <taxon>Eukaryota</taxon>
        <taxon>Fungi</taxon>
        <taxon>Dikarya</taxon>
        <taxon>Ascomycota</taxon>
        <taxon>Pezizomycotina</taxon>
        <taxon>Sordariomycetes</taxon>
        <taxon>Hypocreomycetidae</taxon>
        <taxon>Hypocreales</taxon>
        <taxon>Nectriaceae</taxon>
        <taxon>Fusarium</taxon>
        <taxon>Fusarium fujikuroi species complex</taxon>
    </lineage>
</organism>
<keyword evidence="1" id="KW-0732">Signal</keyword>
<dbReference type="OrthoDB" id="5067687at2759"/>
<accession>A0A8H4JHV0</accession>
<keyword evidence="3" id="KW-1185">Reference proteome</keyword>
<protein>
    <recommendedName>
        <fullName evidence="4">Apple domain-containing protein</fullName>
    </recommendedName>
</protein>
<feature type="chain" id="PRO_5034654923" description="Apple domain-containing protein" evidence="1">
    <location>
        <begin position="23"/>
        <end position="338"/>
    </location>
</feature>
<evidence type="ECO:0008006" key="4">
    <source>
        <dbReference type="Google" id="ProtNLM"/>
    </source>
</evidence>
<evidence type="ECO:0000256" key="1">
    <source>
        <dbReference type="SAM" id="SignalP"/>
    </source>
</evidence>
<evidence type="ECO:0000313" key="2">
    <source>
        <dbReference type="EMBL" id="KAF4423126.1"/>
    </source>
</evidence>
<dbReference type="EMBL" id="JAADJF010000337">
    <property type="protein sequence ID" value="KAF4423126.1"/>
    <property type="molecule type" value="Genomic_DNA"/>
</dbReference>
<gene>
    <name evidence="2" type="ORF">FACUT_10594</name>
</gene>
<proteinExistence type="predicted"/>
<sequence>MSHYHLVFYLACLAYLSVLVIAQCNVTGTYDSCCKGPSSTDNKVVTFQGKEFRVHCSKVAIANATFERNPADCAKTCSSQANCVNAFWRPPIPPSQWGRCDSHLIENEAQSVSFVWIDSAECRNNLETCQNALRNCKPGDPNCPGNLKTCQDALQKCKPGDPNCPGNLKTCQDALQKCKPGDPNCPGNLKTCQDALRKCKPGDPNCPGNLKTCQDALKKCDRKCPGKLKNCQDGKKKCENALKKCKNPRTAPFSCKEGKVEKIGGTNYRHHCSQVQVRPRSHQPMVSAADPRECAKQCTQRRCAFIMFVNTNACYLHDFAYSGATKSAPSGYTVLERV</sequence>